<evidence type="ECO:0000259" key="9">
    <source>
        <dbReference type="PROSITE" id="PS51645"/>
    </source>
</evidence>
<comment type="similarity">
    <text evidence="1 7">Belongs to the DNA photolyase class-1 family.</text>
</comment>
<dbReference type="SUPFAM" id="SSF48173">
    <property type="entry name" value="Cryptochrome/photolyase FAD-binding domain"/>
    <property type="match status" value="1"/>
</dbReference>
<dbReference type="InterPro" id="IPR006050">
    <property type="entry name" value="DNA_photolyase_N"/>
</dbReference>
<name>A0AAE0L1B4_9CHLO</name>
<evidence type="ECO:0000256" key="7">
    <source>
        <dbReference type="RuleBase" id="RU367151"/>
    </source>
</evidence>
<evidence type="ECO:0000256" key="3">
    <source>
        <dbReference type="ARBA" id="ARBA00022827"/>
    </source>
</evidence>
<dbReference type="GO" id="GO:0003904">
    <property type="term" value="F:deoxyribodipyrimidine photo-lyase activity"/>
    <property type="evidence" value="ECO:0007669"/>
    <property type="project" value="TreeGrafter"/>
</dbReference>
<dbReference type="GO" id="GO:0071949">
    <property type="term" value="F:FAD binding"/>
    <property type="evidence" value="ECO:0007669"/>
    <property type="project" value="TreeGrafter"/>
</dbReference>
<dbReference type="Gene3D" id="3.40.50.620">
    <property type="entry name" value="HUPs"/>
    <property type="match status" value="1"/>
</dbReference>
<dbReference type="GO" id="GO:0000719">
    <property type="term" value="P:photoreactive repair"/>
    <property type="evidence" value="ECO:0007669"/>
    <property type="project" value="TreeGrafter"/>
</dbReference>
<dbReference type="InterPro" id="IPR002081">
    <property type="entry name" value="Cryptochrome/DNA_photolyase_1"/>
</dbReference>
<dbReference type="Gene3D" id="1.25.40.80">
    <property type="match status" value="1"/>
</dbReference>
<dbReference type="SUPFAM" id="SSF52425">
    <property type="entry name" value="Cryptochrome/photolyase, N-terminal domain"/>
    <property type="match status" value="1"/>
</dbReference>
<dbReference type="InterPro" id="IPR036155">
    <property type="entry name" value="Crypto/Photolyase_N_sf"/>
</dbReference>
<dbReference type="Gene3D" id="1.10.579.10">
    <property type="entry name" value="DNA Cyclobutane Dipyrimidine Photolyase, subunit A, domain 3"/>
    <property type="match status" value="1"/>
</dbReference>
<dbReference type="AlphaFoldDB" id="A0AAE0L1B4"/>
<evidence type="ECO:0000313" key="11">
    <source>
        <dbReference type="Proteomes" id="UP001190700"/>
    </source>
</evidence>
<dbReference type="PANTHER" id="PTHR11455">
    <property type="entry name" value="CRYPTOCHROME"/>
    <property type="match status" value="1"/>
</dbReference>
<feature type="region of interest" description="Disordered" evidence="8">
    <location>
        <begin position="480"/>
        <end position="546"/>
    </location>
</feature>
<dbReference type="GO" id="GO:0003677">
    <property type="term" value="F:DNA binding"/>
    <property type="evidence" value="ECO:0007669"/>
    <property type="project" value="TreeGrafter"/>
</dbReference>
<comment type="cofactor">
    <cofactor evidence="5 7">
        <name>FAD</name>
        <dbReference type="ChEBI" id="CHEBI:57692"/>
    </cofactor>
    <text evidence="5 7">Binds 1 FAD per subunit.</text>
</comment>
<dbReference type="InterPro" id="IPR005101">
    <property type="entry name" value="Cryptochr/Photolyase_FAD-bd"/>
</dbReference>
<dbReference type="Proteomes" id="UP001190700">
    <property type="component" value="Unassembled WGS sequence"/>
</dbReference>
<dbReference type="PROSITE" id="PS00394">
    <property type="entry name" value="DNA_PHOTOLYASES_1_1"/>
    <property type="match status" value="1"/>
</dbReference>
<comment type="cofactor">
    <cofactor evidence="7">
        <name>(6R)-5,10-methylene-5,6,7,8-tetrahydrofolate</name>
        <dbReference type="ChEBI" id="CHEBI:15636"/>
    </cofactor>
    <text evidence="7">Binds 1 5,10-methenyltetrahydrofolate (MTHF) per subunit.</text>
</comment>
<keyword evidence="11" id="KW-1185">Reference proteome</keyword>
<dbReference type="InterPro" id="IPR014729">
    <property type="entry name" value="Rossmann-like_a/b/a_fold"/>
</dbReference>
<dbReference type="InterPro" id="IPR018394">
    <property type="entry name" value="DNA_photolyase_1_CS_C"/>
</dbReference>
<evidence type="ECO:0000256" key="1">
    <source>
        <dbReference type="ARBA" id="ARBA00005862"/>
    </source>
</evidence>
<accession>A0AAE0L1B4</accession>
<dbReference type="InterPro" id="IPR036134">
    <property type="entry name" value="Crypto/Photolyase_FAD-like_sf"/>
</dbReference>
<keyword evidence="4 7" id="KW-0157">Chromophore</keyword>
<protein>
    <recommendedName>
        <fullName evidence="7">Cryptochrome DASH</fullName>
    </recommendedName>
</protein>
<comment type="caution">
    <text evidence="10">The sequence shown here is derived from an EMBL/GenBank/DDBJ whole genome shotgun (WGS) entry which is preliminary data.</text>
</comment>
<feature type="site" description="Electron transfer via tryptophanyl radical" evidence="6">
    <location>
        <position position="335"/>
    </location>
</feature>
<evidence type="ECO:0000256" key="6">
    <source>
        <dbReference type="PIRSR" id="PIRSR602081-2"/>
    </source>
</evidence>
<comment type="function">
    <text evidence="7">May have a photoreceptor function.</text>
</comment>
<dbReference type="InterPro" id="IPR014133">
    <property type="entry name" value="Cry_DASH"/>
</dbReference>
<keyword evidence="3 5" id="KW-0274">FAD</keyword>
<dbReference type="PANTHER" id="PTHR11455:SF22">
    <property type="entry name" value="CRYPTOCHROME DASH"/>
    <property type="match status" value="1"/>
</dbReference>
<evidence type="ECO:0000256" key="5">
    <source>
        <dbReference type="PIRSR" id="PIRSR602081-1"/>
    </source>
</evidence>
<keyword evidence="2 5" id="KW-0285">Flavoprotein</keyword>
<reference evidence="10 11" key="1">
    <citation type="journal article" date="2015" name="Genome Biol. Evol.">
        <title>Comparative Genomics of a Bacterivorous Green Alga Reveals Evolutionary Causalities and Consequences of Phago-Mixotrophic Mode of Nutrition.</title>
        <authorList>
            <person name="Burns J.A."/>
            <person name="Paasch A."/>
            <person name="Narechania A."/>
            <person name="Kim E."/>
        </authorList>
    </citation>
    <scope>NUCLEOTIDE SEQUENCE [LARGE SCALE GENOMIC DNA]</scope>
    <source>
        <strain evidence="10 11">PLY_AMNH</strain>
    </source>
</reference>
<dbReference type="Pfam" id="PF03441">
    <property type="entry name" value="FAD_binding_7"/>
    <property type="match status" value="1"/>
</dbReference>
<feature type="compositionally biased region" description="Basic and acidic residues" evidence="8">
    <location>
        <begin position="525"/>
        <end position="534"/>
    </location>
</feature>
<evidence type="ECO:0000313" key="10">
    <source>
        <dbReference type="EMBL" id="KAK3268443.1"/>
    </source>
</evidence>
<evidence type="ECO:0000256" key="2">
    <source>
        <dbReference type="ARBA" id="ARBA00022630"/>
    </source>
</evidence>
<gene>
    <name evidence="10" type="ORF">CYMTET_23053</name>
</gene>
<dbReference type="NCBIfam" id="TIGR02765">
    <property type="entry name" value="crypto_DASH"/>
    <property type="match status" value="1"/>
</dbReference>
<evidence type="ECO:0000256" key="4">
    <source>
        <dbReference type="ARBA" id="ARBA00022991"/>
    </source>
</evidence>
<feature type="binding site" evidence="5">
    <location>
        <position position="251"/>
    </location>
    <ligand>
        <name>FAD</name>
        <dbReference type="ChEBI" id="CHEBI:57692"/>
    </ligand>
</feature>
<organism evidence="10 11">
    <name type="scientific">Cymbomonas tetramitiformis</name>
    <dbReference type="NCBI Taxonomy" id="36881"/>
    <lineage>
        <taxon>Eukaryota</taxon>
        <taxon>Viridiplantae</taxon>
        <taxon>Chlorophyta</taxon>
        <taxon>Pyramimonadophyceae</taxon>
        <taxon>Pyramimonadales</taxon>
        <taxon>Pyramimonadaceae</taxon>
        <taxon>Cymbomonas</taxon>
    </lineage>
</organism>
<feature type="compositionally biased region" description="Gly residues" evidence="8">
    <location>
        <begin position="488"/>
        <end position="520"/>
    </location>
</feature>
<dbReference type="EMBL" id="LGRX02011826">
    <property type="protein sequence ID" value="KAK3268443.1"/>
    <property type="molecule type" value="Genomic_DNA"/>
</dbReference>
<sequence length="546" mass="60516">MSAGEGGKRVVVWFRNDLRLTDNYIVAGAADIVEKGLADEVLPVYCFDPRHFGTTDWNSLKTGDLRSKFLLDSVLDLKMRLRSVGSDLLVCMGQPEEVLPTLAAPGSTVLYQTEVNSEEAGVERRVAKSLKAKKVAVEPRWGSTLYHLDDLPLRKDLADLPDVFTPFKNIVEKKCTPRRTVASPKKGALPLAQVPGLDFTPTLQDLGLSPDRAAAIAKPHPNSVLEFKGGETAALARLQYYLFDSDLLATYFETRNGMLGGDYSTKLAPWLAHGTISPRTIVEEIRKYEKARVENKSTYWVIFELIWRDYFKFFGLKHGDSIFHLEGTVGGRQSWRKDFDLEKRWKEGTTGVPLVDANMRELLHTGFMSNRGRQNVASYLALELGLDWRIGADHFESLLLDYDCCSNWGNWVAAAGMTGGRVNRFNILKQSKDYDLQGDYVRAWIPELKDVPTSKIHTPWQMTPEEQEKSGCKIGETYPRPIPNQAQNGGGGGKGGYGKGGGGKGKGGYSSGGKGGGQGRLRGRSAGDFKSERKVKARLSNFDMYG</sequence>
<feature type="site" description="Electron transfer via tryptophanyl radical" evidence="6">
    <location>
        <position position="411"/>
    </location>
</feature>
<feature type="site" description="Electron transfer via tryptophanyl radical" evidence="6">
    <location>
        <position position="388"/>
    </location>
</feature>
<dbReference type="PROSITE" id="PS51645">
    <property type="entry name" value="PHR_CRY_ALPHA_BETA"/>
    <property type="match status" value="1"/>
</dbReference>
<feature type="domain" description="Photolyase/cryptochrome alpha/beta" evidence="9">
    <location>
        <begin position="8"/>
        <end position="145"/>
    </location>
</feature>
<proteinExistence type="inferred from homology"/>
<dbReference type="Pfam" id="PF00875">
    <property type="entry name" value="DNA_photolyase"/>
    <property type="match status" value="1"/>
</dbReference>
<feature type="binding site" evidence="5">
    <location>
        <begin position="401"/>
        <end position="403"/>
    </location>
    <ligand>
        <name>FAD</name>
        <dbReference type="ChEBI" id="CHEBI:57692"/>
    </ligand>
</feature>
<dbReference type="PRINTS" id="PR00147">
    <property type="entry name" value="DNAPHOTLYASE"/>
</dbReference>
<evidence type="ECO:0000256" key="8">
    <source>
        <dbReference type="SAM" id="MobiDB-lite"/>
    </source>
</evidence>